<dbReference type="OrthoDB" id="3526284at2759"/>
<reference evidence="2 3" key="1">
    <citation type="journal article" date="2018" name="IMA Fungus">
        <title>IMA Genome-F 9: Draft genome sequence of Annulohypoxylon stygium, Aspergillus mulundensis, Berkeleyomyces basicola (syn. Thielaviopsis basicola), Ceratocystis smalleyi, two Cercospora beticola strains, Coleophoma cylindrospora, Fusarium fracticaudum, Phialophora cf. hyalina, and Morchella septimelata.</title>
        <authorList>
            <person name="Wingfield B.D."/>
            <person name="Bills G.F."/>
            <person name="Dong Y."/>
            <person name="Huang W."/>
            <person name="Nel W.J."/>
            <person name="Swalarsk-Parry B.S."/>
            <person name="Vaghefi N."/>
            <person name="Wilken P.M."/>
            <person name="An Z."/>
            <person name="de Beer Z.W."/>
            <person name="De Vos L."/>
            <person name="Chen L."/>
            <person name="Duong T.A."/>
            <person name="Gao Y."/>
            <person name="Hammerbacher A."/>
            <person name="Kikkert J.R."/>
            <person name="Li Y."/>
            <person name="Li H."/>
            <person name="Li K."/>
            <person name="Li Q."/>
            <person name="Liu X."/>
            <person name="Ma X."/>
            <person name="Naidoo K."/>
            <person name="Pethybridge S.J."/>
            <person name="Sun J."/>
            <person name="Steenkamp E.T."/>
            <person name="van der Nest M.A."/>
            <person name="van Wyk S."/>
            <person name="Wingfield M.J."/>
            <person name="Xiong C."/>
            <person name="Yue Q."/>
            <person name="Zhang X."/>
        </authorList>
    </citation>
    <scope>NUCLEOTIDE SEQUENCE [LARGE SCALE GENOMIC DNA]</scope>
    <source>
        <strain evidence="2 3">BP 5553</strain>
    </source>
</reference>
<proteinExistence type="predicted"/>
<comment type="caution">
    <text evidence="2">The sequence shown here is derived from an EMBL/GenBank/DDBJ whole genome shotgun (WGS) entry which is preliminary data.</text>
</comment>
<dbReference type="Proteomes" id="UP000254866">
    <property type="component" value="Unassembled WGS sequence"/>
</dbReference>
<dbReference type="EMBL" id="NPIC01000003">
    <property type="protein sequence ID" value="RDL37072.1"/>
    <property type="molecule type" value="Genomic_DNA"/>
</dbReference>
<dbReference type="RefSeq" id="XP_031869728.1">
    <property type="nucleotide sequence ID" value="XM_032013128.1"/>
</dbReference>
<dbReference type="AlphaFoldDB" id="A0A370TNH7"/>
<feature type="region of interest" description="Disordered" evidence="1">
    <location>
        <begin position="1"/>
        <end position="35"/>
    </location>
</feature>
<evidence type="ECO:0000313" key="2">
    <source>
        <dbReference type="EMBL" id="RDL37072.1"/>
    </source>
</evidence>
<sequence>MDAKNPFPPPSSEPDAPPPSYSEIGSPSSGSSSYYSSQINSQLASLTTQISTQQTQATLLSHAHSEHVLSLLTYEIQDYLSTFARSGRRRGTLILIPAAGVTDEKAVPAAFDCSNPDEGTCDVVVRVKGKGDADEMWYWRDEEMAERLAACLRPPPPPPSERGLPPRKEQVAQQQQPQQSTRGLWGRAKSAVKTAAMNEMGNYEVGRDVKTAPPGPREDKVIMDVKAEEVLFRTENDFGIFGSETGWGIVVRLKVIRGGP</sequence>
<evidence type="ECO:0000256" key="1">
    <source>
        <dbReference type="SAM" id="MobiDB-lite"/>
    </source>
</evidence>
<feature type="compositionally biased region" description="Pro residues" evidence="1">
    <location>
        <begin position="1"/>
        <end position="20"/>
    </location>
</feature>
<name>A0A370TNH7_9HELO</name>
<protein>
    <submittedName>
        <fullName evidence="2">Uncharacterized protein</fullName>
    </submittedName>
</protein>
<evidence type="ECO:0000313" key="3">
    <source>
        <dbReference type="Proteomes" id="UP000254866"/>
    </source>
</evidence>
<accession>A0A370TNH7</accession>
<dbReference type="GeneID" id="43597354"/>
<gene>
    <name evidence="2" type="ORF">BP5553_04505</name>
</gene>
<keyword evidence="3" id="KW-1185">Reference proteome</keyword>
<organism evidence="2 3">
    <name type="scientific">Venustampulla echinocandica</name>
    <dbReference type="NCBI Taxonomy" id="2656787"/>
    <lineage>
        <taxon>Eukaryota</taxon>
        <taxon>Fungi</taxon>
        <taxon>Dikarya</taxon>
        <taxon>Ascomycota</taxon>
        <taxon>Pezizomycotina</taxon>
        <taxon>Leotiomycetes</taxon>
        <taxon>Helotiales</taxon>
        <taxon>Pleuroascaceae</taxon>
        <taxon>Venustampulla</taxon>
    </lineage>
</organism>
<dbReference type="STRING" id="2656787.A0A370TNH7"/>
<feature type="region of interest" description="Disordered" evidence="1">
    <location>
        <begin position="150"/>
        <end position="187"/>
    </location>
</feature>
<feature type="compositionally biased region" description="Low complexity" evidence="1">
    <location>
        <begin position="21"/>
        <end position="35"/>
    </location>
</feature>